<protein>
    <submittedName>
        <fullName evidence="1">Uncharacterized protein</fullName>
    </submittedName>
</protein>
<gene>
    <name evidence="1" type="ORF">PCARR_a1747</name>
</gene>
<sequence>MCLRIKAVLFFIFFKPLDEHGFLLGRVDLCGLKFVQPRGD</sequence>
<accession>A0ABR9ES99</accession>
<dbReference type="EMBL" id="AQGW01000020">
    <property type="protein sequence ID" value="MBE0383411.1"/>
    <property type="molecule type" value="Genomic_DNA"/>
</dbReference>
<keyword evidence="2" id="KW-1185">Reference proteome</keyword>
<proteinExistence type="predicted"/>
<dbReference type="Proteomes" id="UP000615003">
    <property type="component" value="Unassembled WGS sequence"/>
</dbReference>
<name>A0ABR9ES99_PSEVC</name>
<reference evidence="1 2" key="1">
    <citation type="submission" date="2015-06" db="EMBL/GenBank/DDBJ databases">
        <title>Genome sequence of Pseudoalteromonas carrageenovora.</title>
        <authorList>
            <person name="Xie B.-B."/>
            <person name="Rong J.-C."/>
            <person name="Qin Q.-L."/>
            <person name="Zhang Y.-Z."/>
        </authorList>
    </citation>
    <scope>NUCLEOTIDE SEQUENCE [LARGE SCALE GENOMIC DNA]</scope>
    <source>
        <strain evidence="1 2">IAM 12662</strain>
    </source>
</reference>
<comment type="caution">
    <text evidence="1">The sequence shown here is derived from an EMBL/GenBank/DDBJ whole genome shotgun (WGS) entry which is preliminary data.</text>
</comment>
<evidence type="ECO:0000313" key="2">
    <source>
        <dbReference type="Proteomes" id="UP000615003"/>
    </source>
</evidence>
<evidence type="ECO:0000313" key="1">
    <source>
        <dbReference type="EMBL" id="MBE0383411.1"/>
    </source>
</evidence>
<organism evidence="1 2">
    <name type="scientific">Pseudoalteromonas carrageenovora IAM 12662</name>
    <dbReference type="NCBI Taxonomy" id="1314868"/>
    <lineage>
        <taxon>Bacteria</taxon>
        <taxon>Pseudomonadati</taxon>
        <taxon>Pseudomonadota</taxon>
        <taxon>Gammaproteobacteria</taxon>
        <taxon>Alteromonadales</taxon>
        <taxon>Pseudoalteromonadaceae</taxon>
        <taxon>Pseudoalteromonas</taxon>
    </lineage>
</organism>